<dbReference type="InterPro" id="IPR017451">
    <property type="entry name" value="F-box-assoc_interact_dom"/>
</dbReference>
<dbReference type="EMBL" id="QGKY02000094">
    <property type="protein sequence ID" value="KAF2601659.1"/>
    <property type="molecule type" value="Genomic_DNA"/>
</dbReference>
<dbReference type="Pfam" id="PF07734">
    <property type="entry name" value="FBA_1"/>
    <property type="match status" value="1"/>
</dbReference>
<dbReference type="CDD" id="cd22157">
    <property type="entry name" value="F-box_AtFBW1-like"/>
    <property type="match status" value="1"/>
</dbReference>
<dbReference type="InterPro" id="IPR050796">
    <property type="entry name" value="SCF_F-box_component"/>
</dbReference>
<dbReference type="InterPro" id="IPR001810">
    <property type="entry name" value="F-box_dom"/>
</dbReference>
<comment type="caution">
    <text evidence="2">The sequence shown here is derived from an EMBL/GenBank/DDBJ whole genome shotgun (WGS) entry which is preliminary data.</text>
</comment>
<protein>
    <recommendedName>
        <fullName evidence="1">F-box domain-containing protein</fullName>
    </recommendedName>
</protein>
<name>A0A8S9L574_BRACR</name>
<dbReference type="PANTHER" id="PTHR31672:SF13">
    <property type="entry name" value="F-BOX PROTEIN CPR30-LIKE"/>
    <property type="match status" value="1"/>
</dbReference>
<dbReference type="AlphaFoldDB" id="A0A8S9L574"/>
<dbReference type="SMART" id="SM00256">
    <property type="entry name" value="FBOX"/>
    <property type="match status" value="1"/>
</dbReference>
<dbReference type="InterPro" id="IPR036047">
    <property type="entry name" value="F-box-like_dom_sf"/>
</dbReference>
<gene>
    <name evidence="2" type="ORF">F2Q70_00024358</name>
</gene>
<feature type="domain" description="F-box" evidence="1">
    <location>
        <begin position="1"/>
        <end position="47"/>
    </location>
</feature>
<evidence type="ECO:0000259" key="1">
    <source>
        <dbReference type="PROSITE" id="PS50181"/>
    </source>
</evidence>
<dbReference type="SUPFAM" id="SSF81383">
    <property type="entry name" value="F-box domain"/>
    <property type="match status" value="1"/>
</dbReference>
<accession>A0A8S9L574</accession>
<sequence>MTLISDLPKDLESEILSRFPAKSLWELKTTCKRWYALFRDREFVEKNKKRLGQSVRESILLSDLKVYAIAGGDLLLQNNNNGSIELTGKLTSLKGSKDLNISEIFQCDGLMLCSMKSELVVWNPCTGQTRSIKPRNCYCYDDAYALGYTTSSSGGHRSYKILRRYYSQNDKKVLGEIYEFTSDSWRVLDASFPPLGYSVNRNGVCLKGDAYFVAPRDKVNDAFLITKFDFTTETLVRLPLPFQNLHPWDKAFLSVVRDEKIALLHVFETEGSMRILVTNKIDDDEAKDLSWRSDVALGIDCYKHNLYFESFLFDEENKVAVLSCAAHLRRKFLTRIYVADEYMYKQVYEAKTSTFDWPRIITYAPSFVHIPKSIPKKRQKRQRLASP</sequence>
<dbReference type="PROSITE" id="PS50181">
    <property type="entry name" value="FBOX"/>
    <property type="match status" value="1"/>
</dbReference>
<reference evidence="2" key="1">
    <citation type="submission" date="2019-12" db="EMBL/GenBank/DDBJ databases">
        <title>Genome sequencing and annotation of Brassica cretica.</title>
        <authorList>
            <person name="Studholme D.J."/>
            <person name="Sarris P.F."/>
        </authorList>
    </citation>
    <scope>NUCLEOTIDE SEQUENCE</scope>
    <source>
        <strain evidence="2">PFS-102/07</strain>
        <tissue evidence="2">Leaf</tissue>
    </source>
</reference>
<dbReference type="PANTHER" id="PTHR31672">
    <property type="entry name" value="BNACNNG10540D PROTEIN"/>
    <property type="match status" value="1"/>
</dbReference>
<dbReference type="NCBIfam" id="TIGR01640">
    <property type="entry name" value="F_box_assoc_1"/>
    <property type="match status" value="1"/>
</dbReference>
<proteinExistence type="predicted"/>
<dbReference type="Pfam" id="PF00646">
    <property type="entry name" value="F-box"/>
    <property type="match status" value="1"/>
</dbReference>
<dbReference type="Gene3D" id="1.20.1280.50">
    <property type="match status" value="1"/>
</dbReference>
<evidence type="ECO:0000313" key="2">
    <source>
        <dbReference type="EMBL" id="KAF2601659.1"/>
    </source>
</evidence>
<organism evidence="2">
    <name type="scientific">Brassica cretica</name>
    <name type="common">Mustard</name>
    <dbReference type="NCBI Taxonomy" id="69181"/>
    <lineage>
        <taxon>Eukaryota</taxon>
        <taxon>Viridiplantae</taxon>
        <taxon>Streptophyta</taxon>
        <taxon>Embryophyta</taxon>
        <taxon>Tracheophyta</taxon>
        <taxon>Spermatophyta</taxon>
        <taxon>Magnoliopsida</taxon>
        <taxon>eudicotyledons</taxon>
        <taxon>Gunneridae</taxon>
        <taxon>Pentapetalae</taxon>
        <taxon>rosids</taxon>
        <taxon>malvids</taxon>
        <taxon>Brassicales</taxon>
        <taxon>Brassicaceae</taxon>
        <taxon>Brassiceae</taxon>
        <taxon>Brassica</taxon>
    </lineage>
</organism>
<dbReference type="InterPro" id="IPR006527">
    <property type="entry name" value="F-box-assoc_dom_typ1"/>
</dbReference>